<feature type="chain" id="PRO_5008628958" description="Ricin B lectin domain-containing protein" evidence="2">
    <location>
        <begin position="18"/>
        <end position="341"/>
    </location>
</feature>
<dbReference type="PROSITE" id="PS50231">
    <property type="entry name" value="RICIN_B_LECTIN"/>
    <property type="match status" value="2"/>
</dbReference>
<dbReference type="Proteomes" id="UP000092583">
    <property type="component" value="Unassembled WGS sequence"/>
</dbReference>
<feature type="signal peptide" evidence="2">
    <location>
        <begin position="1"/>
        <end position="17"/>
    </location>
</feature>
<dbReference type="AlphaFoldDB" id="A0A1B9IXJ8"/>
<dbReference type="Gene3D" id="2.80.10.50">
    <property type="match status" value="2"/>
</dbReference>
<evidence type="ECO:0000313" key="4">
    <source>
        <dbReference type="EMBL" id="OCF60255.1"/>
    </source>
</evidence>
<dbReference type="InterPro" id="IPR000772">
    <property type="entry name" value="Ricin_B_lectin"/>
</dbReference>
<keyword evidence="2" id="KW-0732">Signal</keyword>
<sequence>MYIVTIISLLTLTLVSATPIKKFSGVKIQSYRNRRCLSPVGPAADGTQVTTVDCSRAKTWDINSGSGSVVLHENPGFALDAGTGRDNNEIVKIWTSYPTLFQQTWFLTGDNRIAITGGDQCLDEGDNGSQTWRCTTGNTNQIWFVVQDGNRPPTISSSSTSVQPSSTSSATQPSQSSNNNNVGGGVFKDPSNTSRRIHPNNQNALCVTAGNGNLELTYPVNIGECFANNNTISVAQLWNLAAGSKSDYIRSAFKPDRCLDVGSNPGSGSRVFVSDCAAAGNKVTKWNYMADKLQVDGKNLCLDVELNSGRTPGKPIDTEANLQVWECFPDNTRQIFTLYPL</sequence>
<evidence type="ECO:0000256" key="2">
    <source>
        <dbReference type="SAM" id="SignalP"/>
    </source>
</evidence>
<proteinExistence type="predicted"/>
<accession>A0A1B9IXJ8</accession>
<keyword evidence="5" id="KW-1185">Reference proteome</keyword>
<dbReference type="EMBL" id="KI669460">
    <property type="protein sequence ID" value="OCF60255.1"/>
    <property type="molecule type" value="Genomic_DNA"/>
</dbReference>
<reference evidence="5" key="2">
    <citation type="submission" date="2013-12" db="EMBL/GenBank/DDBJ databases">
        <title>Evolution of pathogenesis and genome organization in the Tremellales.</title>
        <authorList>
            <person name="Cuomo C."/>
            <person name="Litvintseva A."/>
            <person name="Heitman J."/>
            <person name="Chen Y."/>
            <person name="Sun S."/>
            <person name="Springer D."/>
            <person name="Dromer F."/>
            <person name="Young S."/>
            <person name="Zeng Q."/>
            <person name="Chapman S."/>
            <person name="Gujja S."/>
            <person name="Saif S."/>
            <person name="Birren B."/>
        </authorList>
    </citation>
    <scope>NUCLEOTIDE SEQUENCE [LARGE SCALE GENOMIC DNA]</scope>
    <source>
        <strain evidence="5">CBS 10435</strain>
    </source>
</reference>
<feature type="compositionally biased region" description="Polar residues" evidence="1">
    <location>
        <begin position="190"/>
        <end position="199"/>
    </location>
</feature>
<organism evidence="4 5">
    <name type="scientific">Kwoniella mangroviensis CBS 10435</name>
    <dbReference type="NCBI Taxonomy" id="1331196"/>
    <lineage>
        <taxon>Eukaryota</taxon>
        <taxon>Fungi</taxon>
        <taxon>Dikarya</taxon>
        <taxon>Basidiomycota</taxon>
        <taxon>Agaricomycotina</taxon>
        <taxon>Tremellomycetes</taxon>
        <taxon>Tremellales</taxon>
        <taxon>Cryptococcaceae</taxon>
        <taxon>Kwoniella</taxon>
    </lineage>
</organism>
<dbReference type="Pfam" id="PF00652">
    <property type="entry name" value="Ricin_B_lectin"/>
    <property type="match status" value="2"/>
</dbReference>
<evidence type="ECO:0000259" key="3">
    <source>
        <dbReference type="SMART" id="SM00458"/>
    </source>
</evidence>
<feature type="compositionally biased region" description="Low complexity" evidence="1">
    <location>
        <begin position="152"/>
        <end position="181"/>
    </location>
</feature>
<name>A0A1B9IXJ8_9TREE</name>
<feature type="domain" description="Ricin B lectin" evidence="3">
    <location>
        <begin position="23"/>
        <end position="146"/>
    </location>
</feature>
<dbReference type="InterPro" id="IPR035992">
    <property type="entry name" value="Ricin_B-like_lectins"/>
</dbReference>
<protein>
    <recommendedName>
        <fullName evidence="3">Ricin B lectin domain-containing protein</fullName>
    </recommendedName>
</protein>
<dbReference type="STRING" id="1331196.A0A1B9IXJ8"/>
<dbReference type="SMART" id="SM00458">
    <property type="entry name" value="RICIN"/>
    <property type="match status" value="2"/>
</dbReference>
<dbReference type="OrthoDB" id="6770063at2759"/>
<evidence type="ECO:0000256" key="1">
    <source>
        <dbReference type="SAM" id="MobiDB-lite"/>
    </source>
</evidence>
<evidence type="ECO:0000313" key="5">
    <source>
        <dbReference type="Proteomes" id="UP000092583"/>
    </source>
</evidence>
<feature type="region of interest" description="Disordered" evidence="1">
    <location>
        <begin position="148"/>
        <end position="199"/>
    </location>
</feature>
<gene>
    <name evidence="4" type="ORF">L486_02935</name>
</gene>
<feature type="domain" description="Ricin B lectin" evidence="3">
    <location>
        <begin position="191"/>
        <end position="339"/>
    </location>
</feature>
<dbReference type="SUPFAM" id="SSF50370">
    <property type="entry name" value="Ricin B-like lectins"/>
    <property type="match status" value="2"/>
</dbReference>
<reference evidence="4 5" key="1">
    <citation type="submission" date="2013-07" db="EMBL/GenBank/DDBJ databases">
        <title>The Genome Sequence of Kwoniella mangroviensis CBS10435.</title>
        <authorList>
            <consortium name="The Broad Institute Genome Sequencing Platform"/>
            <person name="Cuomo C."/>
            <person name="Litvintseva A."/>
            <person name="Chen Y."/>
            <person name="Heitman J."/>
            <person name="Sun S."/>
            <person name="Springer D."/>
            <person name="Dromer F."/>
            <person name="Young S.K."/>
            <person name="Zeng Q."/>
            <person name="Gargeya S."/>
            <person name="Fitzgerald M."/>
            <person name="Abouelleil A."/>
            <person name="Alvarado L."/>
            <person name="Berlin A.M."/>
            <person name="Chapman S.B."/>
            <person name="Dewar J."/>
            <person name="Goldberg J."/>
            <person name="Griggs A."/>
            <person name="Gujja S."/>
            <person name="Hansen M."/>
            <person name="Howarth C."/>
            <person name="Imamovic A."/>
            <person name="Larimer J."/>
            <person name="McCowan C."/>
            <person name="Murphy C."/>
            <person name="Pearson M."/>
            <person name="Priest M."/>
            <person name="Roberts A."/>
            <person name="Saif S."/>
            <person name="Shea T."/>
            <person name="Sykes S."/>
            <person name="Wortman J."/>
            <person name="Nusbaum C."/>
            <person name="Birren B."/>
        </authorList>
    </citation>
    <scope>NUCLEOTIDE SEQUENCE [LARGE SCALE GENOMIC DNA]</scope>
    <source>
        <strain evidence="4 5">CBS 10435</strain>
    </source>
</reference>